<proteinExistence type="predicted"/>
<dbReference type="EMBL" id="JAGGKC010000009">
    <property type="protein sequence ID" value="MBP1918905.1"/>
    <property type="molecule type" value="Genomic_DNA"/>
</dbReference>
<organism evidence="1 2">
    <name type="scientific">Youngiibacter multivorans</name>
    <dbReference type="NCBI Taxonomy" id="937251"/>
    <lineage>
        <taxon>Bacteria</taxon>
        <taxon>Bacillati</taxon>
        <taxon>Bacillota</taxon>
        <taxon>Clostridia</taxon>
        <taxon>Eubacteriales</taxon>
        <taxon>Clostridiaceae</taxon>
        <taxon>Youngiibacter</taxon>
    </lineage>
</organism>
<evidence type="ECO:0000313" key="1">
    <source>
        <dbReference type="EMBL" id="MBP1918905.1"/>
    </source>
</evidence>
<dbReference type="Gene3D" id="1.10.3210.10">
    <property type="entry name" value="Hypothetical protein af1432"/>
    <property type="match status" value="1"/>
</dbReference>
<dbReference type="InterPro" id="IPR052194">
    <property type="entry name" value="MESH1"/>
</dbReference>
<keyword evidence="1" id="KW-0378">Hydrolase</keyword>
<dbReference type="PANTHER" id="PTHR46246:SF1">
    <property type="entry name" value="GUANOSINE-3',5'-BIS(DIPHOSPHATE) 3'-PYROPHOSPHOHYDROLASE MESH1"/>
    <property type="match status" value="1"/>
</dbReference>
<dbReference type="RefSeq" id="WP_209459126.1">
    <property type="nucleotide sequence ID" value="NZ_JAGGKC010000009.1"/>
</dbReference>
<protein>
    <submittedName>
        <fullName evidence="1">(P)ppGpp synthase/HD superfamily hydrolase</fullName>
    </submittedName>
</protein>
<accession>A0ABS4G3I9</accession>
<name>A0ABS4G3I9_9CLOT</name>
<comment type="caution">
    <text evidence="1">The sequence shown here is derived from an EMBL/GenBank/DDBJ whole genome shotgun (WGS) entry which is preliminary data.</text>
</comment>
<dbReference type="SUPFAM" id="SSF109604">
    <property type="entry name" value="HD-domain/PDEase-like"/>
    <property type="match status" value="1"/>
</dbReference>
<sequence>MIVEIGKLRTLPELERAITLSAICHVGQVDLMGTPYILHPLRVMGGVATYDEKVAAALHDLVEDTDITLQDLEELGFKEEIVAAVDALTKRDDEKYMDYVKRATEDPIAIKVKLSDLVDNLGKTEELPDDEVKDKRRRKYTKALKFVEDAISRTRK</sequence>
<reference evidence="1 2" key="1">
    <citation type="submission" date="2021-03" db="EMBL/GenBank/DDBJ databases">
        <title>Genomic Encyclopedia of Type Strains, Phase IV (KMG-IV): sequencing the most valuable type-strain genomes for metagenomic binning, comparative biology and taxonomic classification.</title>
        <authorList>
            <person name="Goeker M."/>
        </authorList>
    </citation>
    <scope>NUCLEOTIDE SEQUENCE [LARGE SCALE GENOMIC DNA]</scope>
    <source>
        <strain evidence="1 2">DSM 6139</strain>
    </source>
</reference>
<dbReference type="Proteomes" id="UP001519271">
    <property type="component" value="Unassembled WGS sequence"/>
</dbReference>
<dbReference type="GO" id="GO:0016787">
    <property type="term" value="F:hydrolase activity"/>
    <property type="evidence" value="ECO:0007669"/>
    <property type="project" value="UniProtKB-KW"/>
</dbReference>
<keyword evidence="2" id="KW-1185">Reference proteome</keyword>
<gene>
    <name evidence="1" type="ORF">J2Z34_001385</name>
</gene>
<evidence type="ECO:0000313" key="2">
    <source>
        <dbReference type="Proteomes" id="UP001519271"/>
    </source>
</evidence>
<dbReference type="PANTHER" id="PTHR46246">
    <property type="entry name" value="GUANOSINE-3',5'-BIS(DIPHOSPHATE) 3'-PYROPHOSPHOHYDROLASE MESH1"/>
    <property type="match status" value="1"/>
</dbReference>